<dbReference type="EMBL" id="ABEU02000001">
    <property type="protein sequence ID" value="PNR63464.1"/>
    <property type="molecule type" value="Genomic_DNA"/>
</dbReference>
<accession>A0A2K1LBQ8</accession>
<dbReference type="EnsemblPlants" id="Pp3c1_40800V3.2">
    <property type="protein sequence ID" value="PAC:32967896.CDS.1"/>
    <property type="gene ID" value="Pp3c1_40800"/>
</dbReference>
<reference evidence="1 3" key="2">
    <citation type="journal article" date="2018" name="Plant J.">
        <title>The Physcomitrella patens chromosome-scale assembly reveals moss genome structure and evolution.</title>
        <authorList>
            <person name="Lang D."/>
            <person name="Ullrich K.K."/>
            <person name="Murat F."/>
            <person name="Fuchs J."/>
            <person name="Jenkins J."/>
            <person name="Haas F.B."/>
            <person name="Piednoel M."/>
            <person name="Gundlach H."/>
            <person name="Van Bel M."/>
            <person name="Meyberg R."/>
            <person name="Vives C."/>
            <person name="Morata J."/>
            <person name="Symeonidi A."/>
            <person name="Hiss M."/>
            <person name="Muchero W."/>
            <person name="Kamisugi Y."/>
            <person name="Saleh O."/>
            <person name="Blanc G."/>
            <person name="Decker E.L."/>
            <person name="van Gessel N."/>
            <person name="Grimwood J."/>
            <person name="Hayes R.D."/>
            <person name="Graham S.W."/>
            <person name="Gunter L.E."/>
            <person name="McDaniel S.F."/>
            <person name="Hoernstein S.N.W."/>
            <person name="Larsson A."/>
            <person name="Li F.W."/>
            <person name="Perroud P.F."/>
            <person name="Phillips J."/>
            <person name="Ranjan P."/>
            <person name="Rokshar D.S."/>
            <person name="Rothfels C.J."/>
            <person name="Schneider L."/>
            <person name="Shu S."/>
            <person name="Stevenson D.W."/>
            <person name="Thummler F."/>
            <person name="Tillich M."/>
            <person name="Villarreal Aguilar J.C."/>
            <person name="Widiez T."/>
            <person name="Wong G.K."/>
            <person name="Wymore A."/>
            <person name="Zhang Y."/>
            <person name="Zimmer A.D."/>
            <person name="Quatrano R.S."/>
            <person name="Mayer K.F.X."/>
            <person name="Goodstein D."/>
            <person name="Casacuberta J.M."/>
            <person name="Vandepoele K."/>
            <person name="Reski R."/>
            <person name="Cuming A.C."/>
            <person name="Tuskan G.A."/>
            <person name="Maumus F."/>
            <person name="Salse J."/>
            <person name="Schmutz J."/>
            <person name="Rensing S.A."/>
        </authorList>
    </citation>
    <scope>NUCLEOTIDE SEQUENCE [LARGE SCALE GENOMIC DNA]</scope>
    <source>
        <strain evidence="2 3">cv. Gransden 2004</strain>
    </source>
</reference>
<dbReference type="Gramene" id="Pp3c1_40800V3.1">
    <property type="protein sequence ID" value="PAC:32967895.CDS.1"/>
    <property type="gene ID" value="Pp3c1_40800"/>
</dbReference>
<dbReference type="Proteomes" id="UP000006727">
    <property type="component" value="Chromosome 1"/>
</dbReference>
<protein>
    <submittedName>
        <fullName evidence="1 2">Uncharacterized protein</fullName>
    </submittedName>
</protein>
<proteinExistence type="predicted"/>
<organism evidence="1">
    <name type="scientific">Physcomitrium patens</name>
    <name type="common">Spreading-leaved earth moss</name>
    <name type="synonym">Physcomitrella patens</name>
    <dbReference type="NCBI Taxonomy" id="3218"/>
    <lineage>
        <taxon>Eukaryota</taxon>
        <taxon>Viridiplantae</taxon>
        <taxon>Streptophyta</taxon>
        <taxon>Embryophyta</taxon>
        <taxon>Bryophyta</taxon>
        <taxon>Bryophytina</taxon>
        <taxon>Bryopsida</taxon>
        <taxon>Funariidae</taxon>
        <taxon>Funariales</taxon>
        <taxon>Funariaceae</taxon>
        <taxon>Physcomitrium</taxon>
    </lineage>
</organism>
<dbReference type="AlphaFoldDB" id="A0A2K1LBQ8"/>
<reference evidence="1 3" key="1">
    <citation type="journal article" date="2008" name="Science">
        <title>The Physcomitrella genome reveals evolutionary insights into the conquest of land by plants.</title>
        <authorList>
            <person name="Rensing S."/>
            <person name="Lang D."/>
            <person name="Zimmer A."/>
            <person name="Terry A."/>
            <person name="Salamov A."/>
            <person name="Shapiro H."/>
            <person name="Nishiyama T."/>
            <person name="Perroud P.-F."/>
            <person name="Lindquist E."/>
            <person name="Kamisugi Y."/>
            <person name="Tanahashi T."/>
            <person name="Sakakibara K."/>
            <person name="Fujita T."/>
            <person name="Oishi K."/>
            <person name="Shin-I T."/>
            <person name="Kuroki Y."/>
            <person name="Toyoda A."/>
            <person name="Suzuki Y."/>
            <person name="Hashimoto A."/>
            <person name="Yamaguchi K."/>
            <person name="Sugano A."/>
            <person name="Kohara Y."/>
            <person name="Fujiyama A."/>
            <person name="Anterola A."/>
            <person name="Aoki S."/>
            <person name="Ashton N."/>
            <person name="Barbazuk W.B."/>
            <person name="Barker E."/>
            <person name="Bennetzen J."/>
            <person name="Bezanilla M."/>
            <person name="Blankenship R."/>
            <person name="Cho S.H."/>
            <person name="Dutcher S."/>
            <person name="Estelle M."/>
            <person name="Fawcett J.A."/>
            <person name="Gundlach H."/>
            <person name="Hanada K."/>
            <person name="Heyl A."/>
            <person name="Hicks K.A."/>
            <person name="Hugh J."/>
            <person name="Lohr M."/>
            <person name="Mayer K."/>
            <person name="Melkozernov A."/>
            <person name="Murata T."/>
            <person name="Nelson D."/>
            <person name="Pils B."/>
            <person name="Prigge M."/>
            <person name="Reiss B."/>
            <person name="Renner T."/>
            <person name="Rombauts S."/>
            <person name="Rushton P."/>
            <person name="Sanderfoot A."/>
            <person name="Schween G."/>
            <person name="Shiu S.-H."/>
            <person name="Stueber K."/>
            <person name="Theodoulou F.L."/>
            <person name="Tu H."/>
            <person name="Van de Peer Y."/>
            <person name="Verrier P.J."/>
            <person name="Waters E."/>
            <person name="Wood A."/>
            <person name="Yang L."/>
            <person name="Cove D."/>
            <person name="Cuming A."/>
            <person name="Hasebe M."/>
            <person name="Lucas S."/>
            <person name="Mishler D.B."/>
            <person name="Reski R."/>
            <person name="Grigoriev I."/>
            <person name="Quatrano R.S."/>
            <person name="Boore J.L."/>
        </authorList>
    </citation>
    <scope>NUCLEOTIDE SEQUENCE [LARGE SCALE GENOMIC DNA]</scope>
    <source>
        <strain evidence="2 3">cv. Gransden 2004</strain>
    </source>
</reference>
<evidence type="ECO:0000313" key="3">
    <source>
        <dbReference type="Proteomes" id="UP000006727"/>
    </source>
</evidence>
<evidence type="ECO:0000313" key="2">
    <source>
        <dbReference type="EnsemblPlants" id="PAC:32967895.CDS.1"/>
    </source>
</evidence>
<evidence type="ECO:0000313" key="1">
    <source>
        <dbReference type="EMBL" id="PNR63464.1"/>
    </source>
</evidence>
<keyword evidence="3" id="KW-1185">Reference proteome</keyword>
<name>A0A2K1LBQ8_PHYPA</name>
<dbReference type="InParanoid" id="A0A2K1LBQ8"/>
<sequence>MNISLIRLYRSPLVSPIKVWKNSTGIPSTPGALLAGRPLIALISSYSVGVLRRISPCSAAETVSSDLVITFYDVIL</sequence>
<dbReference type="EnsemblPlants" id="Pp3c1_40800V3.1">
    <property type="protein sequence ID" value="PAC:32967895.CDS.1"/>
    <property type="gene ID" value="Pp3c1_40800"/>
</dbReference>
<reference evidence="2" key="3">
    <citation type="submission" date="2020-12" db="UniProtKB">
        <authorList>
            <consortium name="EnsemblPlants"/>
        </authorList>
    </citation>
    <scope>IDENTIFICATION</scope>
</reference>
<dbReference type="Gramene" id="Pp3c1_40800V3.2">
    <property type="protein sequence ID" value="PAC:32967896.CDS.1"/>
    <property type="gene ID" value="Pp3c1_40800"/>
</dbReference>
<gene>
    <name evidence="1" type="ORF">PHYPA_001890</name>
</gene>